<protein>
    <submittedName>
        <fullName evidence="1">Transmembrane protein, putative</fullName>
    </submittedName>
</protein>
<dbReference type="EnsemblPlants" id="KEH29739">
    <property type="protein sequence ID" value="KEH29739"/>
    <property type="gene ID" value="MTR_4g051093"/>
</dbReference>
<dbReference type="HOGENOM" id="CLU_2310228_0_0_1"/>
<dbReference type="PaxDb" id="3880-AES88227"/>
<name>A0A072UJ03_MEDTR</name>
<keyword evidence="3" id="KW-1185">Reference proteome</keyword>
<keyword evidence="1" id="KW-0472">Membrane</keyword>
<dbReference type="GO" id="GO:0016799">
    <property type="term" value="F:hydrolase activity, hydrolyzing N-glycosyl compounds"/>
    <property type="evidence" value="ECO:0007669"/>
    <property type="project" value="InterPro"/>
</dbReference>
<evidence type="ECO:0000313" key="3">
    <source>
        <dbReference type="Proteomes" id="UP000002051"/>
    </source>
</evidence>
<reference evidence="1 3" key="2">
    <citation type="journal article" date="2014" name="BMC Genomics">
        <title>An improved genome release (version Mt4.0) for the model legume Medicago truncatula.</title>
        <authorList>
            <person name="Tang H."/>
            <person name="Krishnakumar V."/>
            <person name="Bidwell S."/>
            <person name="Rosen B."/>
            <person name="Chan A."/>
            <person name="Zhou S."/>
            <person name="Gentzbittel L."/>
            <person name="Childs K.L."/>
            <person name="Yandell M."/>
            <person name="Gundlach H."/>
            <person name="Mayer K.F."/>
            <person name="Schwartz D.C."/>
            <person name="Town C.D."/>
        </authorList>
    </citation>
    <scope>GENOME REANNOTATION</scope>
    <source>
        <strain evidence="1">A17</strain>
        <strain evidence="2 3">cv. Jemalong A17</strain>
    </source>
</reference>
<reference evidence="1 3" key="1">
    <citation type="journal article" date="2011" name="Nature">
        <title>The Medicago genome provides insight into the evolution of rhizobial symbioses.</title>
        <authorList>
            <person name="Young N.D."/>
            <person name="Debelle F."/>
            <person name="Oldroyd G.E."/>
            <person name="Geurts R."/>
            <person name="Cannon S.B."/>
            <person name="Udvardi M.K."/>
            <person name="Benedito V.A."/>
            <person name="Mayer K.F."/>
            <person name="Gouzy J."/>
            <person name="Schoof H."/>
            <person name="Van de Peer Y."/>
            <person name="Proost S."/>
            <person name="Cook D.R."/>
            <person name="Meyers B.C."/>
            <person name="Spannagl M."/>
            <person name="Cheung F."/>
            <person name="De Mita S."/>
            <person name="Krishnakumar V."/>
            <person name="Gundlach H."/>
            <person name="Zhou S."/>
            <person name="Mudge J."/>
            <person name="Bharti A.K."/>
            <person name="Murray J.D."/>
            <person name="Naoumkina M.A."/>
            <person name="Rosen B."/>
            <person name="Silverstein K.A."/>
            <person name="Tang H."/>
            <person name="Rombauts S."/>
            <person name="Zhao P.X."/>
            <person name="Zhou P."/>
            <person name="Barbe V."/>
            <person name="Bardou P."/>
            <person name="Bechner M."/>
            <person name="Bellec A."/>
            <person name="Berger A."/>
            <person name="Berges H."/>
            <person name="Bidwell S."/>
            <person name="Bisseling T."/>
            <person name="Choisne N."/>
            <person name="Couloux A."/>
            <person name="Denny R."/>
            <person name="Deshpande S."/>
            <person name="Dai X."/>
            <person name="Doyle J.J."/>
            <person name="Dudez A.M."/>
            <person name="Farmer A.D."/>
            <person name="Fouteau S."/>
            <person name="Franken C."/>
            <person name="Gibelin C."/>
            <person name="Gish J."/>
            <person name="Goldstein S."/>
            <person name="Gonzalez A.J."/>
            <person name="Green P.J."/>
            <person name="Hallab A."/>
            <person name="Hartog M."/>
            <person name="Hua A."/>
            <person name="Humphray S.J."/>
            <person name="Jeong D.H."/>
            <person name="Jing Y."/>
            <person name="Jocker A."/>
            <person name="Kenton S.M."/>
            <person name="Kim D.J."/>
            <person name="Klee K."/>
            <person name="Lai H."/>
            <person name="Lang C."/>
            <person name="Lin S."/>
            <person name="Macmil S.L."/>
            <person name="Magdelenat G."/>
            <person name="Matthews L."/>
            <person name="McCorrison J."/>
            <person name="Monaghan E.L."/>
            <person name="Mun J.H."/>
            <person name="Najar F.Z."/>
            <person name="Nicholson C."/>
            <person name="Noirot C."/>
            <person name="O'Bleness M."/>
            <person name="Paule C.R."/>
            <person name="Poulain J."/>
            <person name="Prion F."/>
            <person name="Qin B."/>
            <person name="Qu C."/>
            <person name="Retzel E.F."/>
            <person name="Riddle C."/>
            <person name="Sallet E."/>
            <person name="Samain S."/>
            <person name="Samson N."/>
            <person name="Sanders I."/>
            <person name="Saurat O."/>
            <person name="Scarpelli C."/>
            <person name="Schiex T."/>
            <person name="Segurens B."/>
            <person name="Severin A.J."/>
            <person name="Sherrier D.J."/>
            <person name="Shi R."/>
            <person name="Sims S."/>
            <person name="Singer S.R."/>
            <person name="Sinharoy S."/>
            <person name="Sterck L."/>
            <person name="Viollet A."/>
            <person name="Wang B.B."/>
            <person name="Wang K."/>
            <person name="Wang M."/>
            <person name="Wang X."/>
            <person name="Warfsmann J."/>
            <person name="Weissenbach J."/>
            <person name="White D.D."/>
            <person name="White J.D."/>
            <person name="Wiley G.B."/>
            <person name="Wincker P."/>
            <person name="Xing Y."/>
            <person name="Yang L."/>
            <person name="Yao Z."/>
            <person name="Ying F."/>
            <person name="Zhai J."/>
            <person name="Zhou L."/>
            <person name="Zuber A."/>
            <person name="Denarie J."/>
            <person name="Dixon R.A."/>
            <person name="May G.D."/>
            <person name="Schwartz D.C."/>
            <person name="Rogers J."/>
            <person name="Quetier F."/>
            <person name="Town C.D."/>
            <person name="Roe B.A."/>
        </authorList>
    </citation>
    <scope>NUCLEOTIDE SEQUENCE [LARGE SCALE GENOMIC DNA]</scope>
    <source>
        <strain evidence="1">A17</strain>
        <strain evidence="2 3">cv. Jemalong A17</strain>
    </source>
</reference>
<reference evidence="2" key="3">
    <citation type="submission" date="2015-04" db="UniProtKB">
        <authorList>
            <consortium name="EnsemblPlants"/>
        </authorList>
    </citation>
    <scope>IDENTIFICATION</scope>
    <source>
        <strain evidence="2">cv. Jemalong A17</strain>
    </source>
</reference>
<sequence>MQSRHQIYISINSASREHHQSKLSKQRFKTRQQRSFFLGLRMLLRRVAAAVTVLLFIASVVEGKPQRIVVDTDVDTDDLFALLYLLKLNTSQFQLEVYIS</sequence>
<dbReference type="InterPro" id="IPR036452">
    <property type="entry name" value="Ribo_hydro-like"/>
</dbReference>
<dbReference type="Proteomes" id="UP000002051">
    <property type="component" value="Chromosome 4"/>
</dbReference>
<evidence type="ECO:0000313" key="1">
    <source>
        <dbReference type="EMBL" id="KEH29739.1"/>
    </source>
</evidence>
<accession>A0A072UJ03</accession>
<evidence type="ECO:0000313" key="2">
    <source>
        <dbReference type="EnsemblPlants" id="KEH29739"/>
    </source>
</evidence>
<dbReference type="Gene3D" id="3.90.245.10">
    <property type="entry name" value="Ribonucleoside hydrolase-like"/>
    <property type="match status" value="1"/>
</dbReference>
<keyword evidence="1" id="KW-0812">Transmembrane</keyword>
<organism evidence="1 3">
    <name type="scientific">Medicago truncatula</name>
    <name type="common">Barrel medic</name>
    <name type="synonym">Medicago tribuloides</name>
    <dbReference type="NCBI Taxonomy" id="3880"/>
    <lineage>
        <taxon>Eukaryota</taxon>
        <taxon>Viridiplantae</taxon>
        <taxon>Streptophyta</taxon>
        <taxon>Embryophyta</taxon>
        <taxon>Tracheophyta</taxon>
        <taxon>Spermatophyta</taxon>
        <taxon>Magnoliopsida</taxon>
        <taxon>eudicotyledons</taxon>
        <taxon>Gunneridae</taxon>
        <taxon>Pentapetalae</taxon>
        <taxon>rosids</taxon>
        <taxon>fabids</taxon>
        <taxon>Fabales</taxon>
        <taxon>Fabaceae</taxon>
        <taxon>Papilionoideae</taxon>
        <taxon>50 kb inversion clade</taxon>
        <taxon>NPAAA clade</taxon>
        <taxon>Hologalegina</taxon>
        <taxon>IRL clade</taxon>
        <taxon>Trifolieae</taxon>
        <taxon>Medicago</taxon>
    </lineage>
</organism>
<dbReference type="eggNOG" id="KOG2938">
    <property type="taxonomic scope" value="Eukaryota"/>
</dbReference>
<proteinExistence type="predicted"/>
<dbReference type="AlphaFoldDB" id="A0A072UJ03"/>
<gene>
    <name evidence="1" type="ordered locus">MTR_4g051093</name>
</gene>
<dbReference type="EMBL" id="CM001220">
    <property type="protein sequence ID" value="KEH29739.1"/>
    <property type="molecule type" value="Genomic_DNA"/>
</dbReference>